<keyword evidence="2" id="KW-1185">Reference proteome</keyword>
<sequence>MKQSTHPAHLAWHPPVLSLHYFTGTTSTIATNALVKIGDVLGEHYSVVQKLGWGVYSTVWLAKDQRYEHPSYCALKVLTKVATEAQNKLHEVDYLRKMQVTSPQHPGYAHVVHLKDQYYQESLAGRHLCLAMEPLLEDLRLFSLRWKNRLLPLPAVRHLARQIVLGLLYLHDECNIIHTDIKPANILLAPPGDPSSFFAQATLDAEVETSDAQGPNGAVVTRVRSVPIPYPIPDWGNNPDSVDPWRALQAKIGDVGVACWADKVSEHFTELIQSPALRAPEVAIGAGWGKPADVWSLGCTLYELCMGHSLISETVSALSVPNVHAVVFGQYPRSLIQRGKHRDTFFKPDGTLKISIPGTRPFDLYIRKRNAPDAAAFIDFLGRTC</sequence>
<evidence type="ECO:0000313" key="1">
    <source>
        <dbReference type="EMBL" id="KAJ2989274.1"/>
    </source>
</evidence>
<gene>
    <name evidence="1" type="ORF">NUW54_g8838</name>
</gene>
<proteinExistence type="predicted"/>
<protein>
    <submittedName>
        <fullName evidence="1">Uncharacterized protein</fullName>
    </submittedName>
</protein>
<reference evidence="1" key="1">
    <citation type="submission" date="2022-08" db="EMBL/GenBank/DDBJ databases">
        <title>Genome Sequence of Pycnoporus sanguineus.</title>
        <authorList>
            <person name="Buettner E."/>
        </authorList>
    </citation>
    <scope>NUCLEOTIDE SEQUENCE</scope>
    <source>
        <strain evidence="1">CG-C14</strain>
    </source>
</reference>
<comment type="caution">
    <text evidence="1">The sequence shown here is derived from an EMBL/GenBank/DDBJ whole genome shotgun (WGS) entry which is preliminary data.</text>
</comment>
<dbReference type="EMBL" id="JANSHE010002823">
    <property type="protein sequence ID" value="KAJ2989274.1"/>
    <property type="molecule type" value="Genomic_DNA"/>
</dbReference>
<evidence type="ECO:0000313" key="2">
    <source>
        <dbReference type="Proteomes" id="UP001144978"/>
    </source>
</evidence>
<name>A0ACC1PD44_9APHY</name>
<accession>A0ACC1PD44</accession>
<dbReference type="Proteomes" id="UP001144978">
    <property type="component" value="Unassembled WGS sequence"/>
</dbReference>
<organism evidence="1 2">
    <name type="scientific">Trametes sanguinea</name>
    <dbReference type="NCBI Taxonomy" id="158606"/>
    <lineage>
        <taxon>Eukaryota</taxon>
        <taxon>Fungi</taxon>
        <taxon>Dikarya</taxon>
        <taxon>Basidiomycota</taxon>
        <taxon>Agaricomycotina</taxon>
        <taxon>Agaricomycetes</taxon>
        <taxon>Polyporales</taxon>
        <taxon>Polyporaceae</taxon>
        <taxon>Trametes</taxon>
    </lineage>
</organism>